<evidence type="ECO:0000313" key="2">
    <source>
        <dbReference type="EMBL" id="CAG7824784.1"/>
    </source>
</evidence>
<comment type="caution">
    <text evidence="2">The sequence shown here is derived from an EMBL/GenBank/DDBJ whole genome shotgun (WGS) entry which is preliminary data.</text>
</comment>
<dbReference type="Proteomes" id="UP000708208">
    <property type="component" value="Unassembled WGS sequence"/>
</dbReference>
<keyword evidence="3" id="KW-1185">Reference proteome</keyword>
<proteinExistence type="predicted"/>
<name>A0A8J2KWM1_9HEXA</name>
<feature type="domain" description="Beta/gamma crystallin 'Greek key'" evidence="1">
    <location>
        <begin position="146"/>
        <end position="184"/>
    </location>
</feature>
<sequence length="211" mass="23148">MASVPADAGVGFLRGVPDLTIYPFLDDIVRFCHNTRVQLYSNINYEGNTNGTLEDIVYFCHNTRIEFYSNINFEGNTNGGHTSSGCHSVNMTTYKSFRFFGNRDTKIDTVSLFPESGFRGEEILVDRSPFGGITQNIASVAYSGNSGWTVFEGINFSGKTACLPPGGTTNTNAYEELSSLNITTIGSLFKGCAANVTPEFRAHLKKIAFRK</sequence>
<dbReference type="PROSITE" id="PS50915">
    <property type="entry name" value="CRYSTALLIN_BETA_GAMMA"/>
    <property type="match status" value="1"/>
</dbReference>
<dbReference type="InterPro" id="IPR001064">
    <property type="entry name" value="Beta/gamma_crystallin"/>
</dbReference>
<accession>A0A8J2KWM1</accession>
<evidence type="ECO:0000313" key="3">
    <source>
        <dbReference type="Proteomes" id="UP000708208"/>
    </source>
</evidence>
<protein>
    <recommendedName>
        <fullName evidence="1">Beta/gamma crystallin 'Greek key' domain-containing protein</fullName>
    </recommendedName>
</protein>
<dbReference type="AlphaFoldDB" id="A0A8J2KWM1"/>
<organism evidence="2 3">
    <name type="scientific">Allacma fusca</name>
    <dbReference type="NCBI Taxonomy" id="39272"/>
    <lineage>
        <taxon>Eukaryota</taxon>
        <taxon>Metazoa</taxon>
        <taxon>Ecdysozoa</taxon>
        <taxon>Arthropoda</taxon>
        <taxon>Hexapoda</taxon>
        <taxon>Collembola</taxon>
        <taxon>Symphypleona</taxon>
        <taxon>Sminthuridae</taxon>
        <taxon>Allacma</taxon>
    </lineage>
</organism>
<gene>
    <name evidence="2" type="ORF">AFUS01_LOCUS34926</name>
</gene>
<dbReference type="EMBL" id="CAJVCH010534005">
    <property type="protein sequence ID" value="CAG7824784.1"/>
    <property type="molecule type" value="Genomic_DNA"/>
</dbReference>
<reference evidence="2" key="1">
    <citation type="submission" date="2021-06" db="EMBL/GenBank/DDBJ databases">
        <authorList>
            <person name="Hodson N. C."/>
            <person name="Mongue J. A."/>
            <person name="Jaron S. K."/>
        </authorList>
    </citation>
    <scope>NUCLEOTIDE SEQUENCE</scope>
</reference>
<evidence type="ECO:0000259" key="1">
    <source>
        <dbReference type="PROSITE" id="PS50915"/>
    </source>
</evidence>